<keyword evidence="8" id="KW-0256">Endoplasmic reticulum</keyword>
<dbReference type="eggNOG" id="KOG2818">
    <property type="taxonomic scope" value="Eukaryota"/>
</dbReference>
<evidence type="ECO:0000256" key="10">
    <source>
        <dbReference type="ARBA" id="ARBA00022989"/>
    </source>
</evidence>
<feature type="compositionally biased region" description="Polar residues" evidence="13">
    <location>
        <begin position="1"/>
        <end position="12"/>
    </location>
</feature>
<comment type="catalytic activity">
    <reaction evidence="12">
        <text>n isopentenyl diphosphate + (2E,6E)-farnesyl diphosphate = a di-trans,poly-cis-polyprenyl diphosphate + n diphosphate</text>
        <dbReference type="Rhea" id="RHEA:53008"/>
        <dbReference type="Rhea" id="RHEA-COMP:19494"/>
        <dbReference type="ChEBI" id="CHEBI:33019"/>
        <dbReference type="ChEBI" id="CHEBI:128769"/>
        <dbReference type="ChEBI" id="CHEBI:136960"/>
        <dbReference type="ChEBI" id="CHEBI:175763"/>
        <dbReference type="EC" id="2.5.1.87"/>
    </reaction>
</comment>
<dbReference type="GO" id="GO:1904423">
    <property type="term" value="C:dehydrodolichyl diphosphate synthase complex"/>
    <property type="evidence" value="ECO:0007669"/>
    <property type="project" value="EnsemblFungi"/>
</dbReference>
<dbReference type="InterPro" id="IPR036424">
    <property type="entry name" value="UPP_synth-like_sf"/>
</dbReference>
<feature type="transmembrane region" description="Helical" evidence="14">
    <location>
        <begin position="80"/>
        <end position="99"/>
    </location>
</feature>
<comment type="cofactor">
    <cofactor evidence="1">
        <name>Mg(2+)</name>
        <dbReference type="ChEBI" id="CHEBI:18420"/>
    </cofactor>
</comment>
<dbReference type="OrthoDB" id="19639at2759"/>
<comment type="subcellular location">
    <subcellularLocation>
        <location evidence="2">Endoplasmic reticulum membrane</location>
    </subcellularLocation>
</comment>
<keyword evidence="6" id="KW-0808">Transferase</keyword>
<dbReference type="EMBL" id="CR382134">
    <property type="protein sequence ID" value="CAG85577.2"/>
    <property type="molecule type" value="Genomic_DNA"/>
</dbReference>
<gene>
    <name evidence="15" type="ordered locus">DEHA2B14300g</name>
</gene>
<evidence type="ECO:0000313" key="15">
    <source>
        <dbReference type="EMBL" id="CAG85577.2"/>
    </source>
</evidence>
<evidence type="ECO:0000256" key="6">
    <source>
        <dbReference type="ARBA" id="ARBA00022679"/>
    </source>
</evidence>
<evidence type="ECO:0000256" key="14">
    <source>
        <dbReference type="SAM" id="Phobius"/>
    </source>
</evidence>
<dbReference type="VEuPathDB" id="FungiDB:DEHA2B14300g"/>
<keyword evidence="16" id="KW-1185">Reference proteome</keyword>
<feature type="region of interest" description="Disordered" evidence="13">
    <location>
        <begin position="1"/>
        <end position="49"/>
    </location>
</feature>
<dbReference type="Gene3D" id="3.40.1180.10">
    <property type="entry name" value="Decaprenyl diphosphate synthase-like"/>
    <property type="match status" value="1"/>
</dbReference>
<dbReference type="InterPro" id="IPR038887">
    <property type="entry name" value="Nus1/NgBR"/>
</dbReference>
<comment type="similarity">
    <text evidence="4">Belongs to the UPP synthase family.</text>
</comment>
<evidence type="ECO:0000256" key="8">
    <source>
        <dbReference type="ARBA" id="ARBA00022824"/>
    </source>
</evidence>
<proteinExistence type="inferred from homology"/>
<dbReference type="EC" id="2.5.1.87" evidence="5"/>
<dbReference type="GO" id="GO:0045547">
    <property type="term" value="F:ditrans,polycis-polyprenyl diphosphate synthase [(2E,6E)-farnesyl diphosphate specific] activity"/>
    <property type="evidence" value="ECO:0007669"/>
    <property type="project" value="UniProtKB-EC"/>
</dbReference>
<evidence type="ECO:0000256" key="5">
    <source>
        <dbReference type="ARBA" id="ARBA00012596"/>
    </source>
</evidence>
<feature type="compositionally biased region" description="Basic and acidic residues" evidence="13">
    <location>
        <begin position="33"/>
        <end position="49"/>
    </location>
</feature>
<protein>
    <recommendedName>
        <fullName evidence="5">ditrans,polycis-polyprenyl diphosphate synthase [(2E,6E)-farnesyldiphosphate specific]</fullName>
        <ecNumber evidence="5">2.5.1.87</ecNumber>
    </recommendedName>
</protein>
<dbReference type="SUPFAM" id="SSF64005">
    <property type="entry name" value="Undecaprenyl diphosphate synthase"/>
    <property type="match status" value="1"/>
</dbReference>
<dbReference type="GO" id="GO:0043048">
    <property type="term" value="P:dolichyl monophosphate biosynthetic process"/>
    <property type="evidence" value="ECO:0007669"/>
    <property type="project" value="EnsemblFungi"/>
</dbReference>
<dbReference type="GeneID" id="2913529"/>
<sequence>MTTDRAQTTAERNMTVEKDRNGSSGPLETDLGQEQRGRQRPPNRDGTHSFIKDLSGLTRSLVHGDEKCRDTVSGSFLNLLTFYLSHTVLLVIFFCISIYKNIEYIYRRIYLKFLTLAYYPNKTPQLIRDDVNKLTKLPKRVSCILDLKDDDDENGGVEGLINDISELTAWSISAGIPVLSIYEYTGIVQHHLPELCRYIVKNLSVYFGTESIPVFSIRIPHSNTVIYSNNLQQSPTFEVPASIDLEISLLSKIDGKPTIIELTKSMCELAVNKELSIKDITIDLIDEELIELVGVEPDLLICFGPSLDLQDYPPWHIRLSEIFWEIDNQDVNYSIFIRALQKYSNCKVNVGK</sequence>
<dbReference type="HOGENOM" id="CLU_051870_0_0_1"/>
<evidence type="ECO:0000256" key="13">
    <source>
        <dbReference type="SAM" id="MobiDB-lite"/>
    </source>
</evidence>
<dbReference type="InParanoid" id="Q6BW53"/>
<dbReference type="AlphaFoldDB" id="Q6BW53"/>
<dbReference type="Proteomes" id="UP000000599">
    <property type="component" value="Chromosome B"/>
</dbReference>
<evidence type="ECO:0000256" key="11">
    <source>
        <dbReference type="ARBA" id="ARBA00023136"/>
    </source>
</evidence>
<reference evidence="15 16" key="1">
    <citation type="journal article" date="2004" name="Nature">
        <title>Genome evolution in yeasts.</title>
        <authorList>
            <consortium name="Genolevures"/>
            <person name="Dujon B."/>
            <person name="Sherman D."/>
            <person name="Fischer G."/>
            <person name="Durrens P."/>
            <person name="Casaregola S."/>
            <person name="Lafontaine I."/>
            <person name="de Montigny J."/>
            <person name="Marck C."/>
            <person name="Neuveglise C."/>
            <person name="Talla E."/>
            <person name="Goffard N."/>
            <person name="Frangeul L."/>
            <person name="Aigle M."/>
            <person name="Anthouard V."/>
            <person name="Babour A."/>
            <person name="Barbe V."/>
            <person name="Barnay S."/>
            <person name="Blanchin S."/>
            <person name="Beckerich J.M."/>
            <person name="Beyne E."/>
            <person name="Bleykasten C."/>
            <person name="Boisrame A."/>
            <person name="Boyer J."/>
            <person name="Cattolico L."/>
            <person name="Confanioleri F."/>
            <person name="de Daruvar A."/>
            <person name="Despons L."/>
            <person name="Fabre E."/>
            <person name="Fairhead C."/>
            <person name="Ferry-Dumazet H."/>
            <person name="Groppi A."/>
            <person name="Hantraye F."/>
            <person name="Hennequin C."/>
            <person name="Jauniaux N."/>
            <person name="Joyet P."/>
            <person name="Kachouri R."/>
            <person name="Kerrest A."/>
            <person name="Koszul R."/>
            <person name="Lemaire M."/>
            <person name="Lesur I."/>
            <person name="Ma L."/>
            <person name="Muller H."/>
            <person name="Nicaud J.M."/>
            <person name="Nikolski M."/>
            <person name="Oztas S."/>
            <person name="Ozier-Kalogeropoulos O."/>
            <person name="Pellenz S."/>
            <person name="Potier S."/>
            <person name="Richard G.F."/>
            <person name="Straub M.L."/>
            <person name="Suleau A."/>
            <person name="Swennene D."/>
            <person name="Tekaia F."/>
            <person name="Wesolowski-Louvel M."/>
            <person name="Westhof E."/>
            <person name="Wirth B."/>
            <person name="Zeniou-Meyer M."/>
            <person name="Zivanovic I."/>
            <person name="Bolotin-Fukuhara M."/>
            <person name="Thierry A."/>
            <person name="Bouchier C."/>
            <person name="Caudron B."/>
            <person name="Scarpelli C."/>
            <person name="Gaillardin C."/>
            <person name="Weissenbach J."/>
            <person name="Wincker P."/>
            <person name="Souciet J.L."/>
        </authorList>
    </citation>
    <scope>NUCLEOTIDE SEQUENCE [LARGE SCALE GENOMIC DNA]</scope>
    <source>
        <strain evidence="16">ATCC 36239 / CBS 767 / BCRC 21394 / JCM 1990 / NBRC 0083 / IGC 2968</strain>
    </source>
</reference>
<keyword evidence="11 14" id="KW-0472">Membrane</keyword>
<dbReference type="RefSeq" id="XP_457566.2">
    <property type="nucleotide sequence ID" value="XM_457566.1"/>
</dbReference>
<evidence type="ECO:0000256" key="3">
    <source>
        <dbReference type="ARBA" id="ARBA00004922"/>
    </source>
</evidence>
<dbReference type="PANTHER" id="PTHR21528:SF0">
    <property type="entry name" value="DEHYDRODOLICHYL DIPHOSPHATE SYNTHASE COMPLEX SUBUNIT NUS1"/>
    <property type="match status" value="1"/>
</dbReference>
<evidence type="ECO:0000256" key="1">
    <source>
        <dbReference type="ARBA" id="ARBA00001946"/>
    </source>
</evidence>
<evidence type="ECO:0000256" key="2">
    <source>
        <dbReference type="ARBA" id="ARBA00004586"/>
    </source>
</evidence>
<accession>Q6BW53</accession>
<keyword evidence="10 14" id="KW-1133">Transmembrane helix</keyword>
<keyword evidence="7 14" id="KW-0812">Transmembrane</keyword>
<dbReference type="KEGG" id="dha:DEHA2B14300g"/>
<dbReference type="STRING" id="284592.Q6BW53"/>
<keyword evidence="9" id="KW-0460">Magnesium</keyword>
<evidence type="ECO:0000256" key="9">
    <source>
        <dbReference type="ARBA" id="ARBA00022842"/>
    </source>
</evidence>
<comment type="pathway">
    <text evidence="3">Protein modification; protein glycosylation.</text>
</comment>
<evidence type="ECO:0000256" key="12">
    <source>
        <dbReference type="ARBA" id="ARBA00047353"/>
    </source>
</evidence>
<dbReference type="GO" id="GO:0005811">
    <property type="term" value="C:lipid droplet"/>
    <property type="evidence" value="ECO:0007669"/>
    <property type="project" value="EnsemblFungi"/>
</dbReference>
<dbReference type="FunCoup" id="Q6BW53">
    <property type="interactions" value="285"/>
</dbReference>
<dbReference type="GO" id="GO:0005789">
    <property type="term" value="C:endoplasmic reticulum membrane"/>
    <property type="evidence" value="ECO:0007669"/>
    <property type="project" value="UniProtKB-SubCell"/>
</dbReference>
<name>Q6BW53_DEBHA</name>
<dbReference type="OMA" id="IYSHLPF"/>
<dbReference type="UniPathway" id="UPA00378"/>
<evidence type="ECO:0000313" key="16">
    <source>
        <dbReference type="Proteomes" id="UP000000599"/>
    </source>
</evidence>
<evidence type="ECO:0000256" key="4">
    <source>
        <dbReference type="ARBA" id="ARBA00005432"/>
    </source>
</evidence>
<dbReference type="PANTHER" id="PTHR21528">
    <property type="entry name" value="DEHYDRODOLICHYL DIPHOSPHATE SYNTHASE COMPLEX SUBUNIT NUS1"/>
    <property type="match status" value="1"/>
</dbReference>
<organism evidence="15 16">
    <name type="scientific">Debaryomyces hansenii (strain ATCC 36239 / CBS 767 / BCRC 21394 / JCM 1990 / NBRC 0083 / IGC 2968)</name>
    <name type="common">Yeast</name>
    <name type="synonym">Torulaspora hansenii</name>
    <dbReference type="NCBI Taxonomy" id="284592"/>
    <lineage>
        <taxon>Eukaryota</taxon>
        <taxon>Fungi</taxon>
        <taxon>Dikarya</taxon>
        <taxon>Ascomycota</taxon>
        <taxon>Saccharomycotina</taxon>
        <taxon>Pichiomycetes</taxon>
        <taxon>Debaryomycetaceae</taxon>
        <taxon>Debaryomyces</taxon>
    </lineage>
</organism>
<evidence type="ECO:0000256" key="7">
    <source>
        <dbReference type="ARBA" id="ARBA00022692"/>
    </source>
</evidence>